<evidence type="ECO:0000313" key="10">
    <source>
        <dbReference type="Proteomes" id="UP000694920"/>
    </source>
</evidence>
<evidence type="ECO:0000256" key="8">
    <source>
        <dbReference type="ARBA" id="ARBA00039444"/>
    </source>
</evidence>
<dbReference type="Proteomes" id="UP000694920">
    <property type="component" value="Unplaced"/>
</dbReference>
<dbReference type="FunFam" id="3.90.280.10:FF:000002">
    <property type="entry name" value="39S ribosomal protein L38, mitochondrial"/>
    <property type="match status" value="1"/>
</dbReference>
<keyword evidence="4" id="KW-0175">Coiled coil</keyword>
<dbReference type="GeneID" id="107274523"/>
<dbReference type="KEGG" id="ccin:107274523"/>
<dbReference type="Gene3D" id="3.90.280.10">
    <property type="entry name" value="PEBP-like"/>
    <property type="match status" value="1"/>
</dbReference>
<evidence type="ECO:0000256" key="4">
    <source>
        <dbReference type="ARBA" id="ARBA00023054"/>
    </source>
</evidence>
<dbReference type="InterPro" id="IPR036610">
    <property type="entry name" value="PEBP-like_sf"/>
</dbReference>
<reference evidence="11" key="1">
    <citation type="submission" date="2025-08" db="UniProtKB">
        <authorList>
            <consortium name="RefSeq"/>
        </authorList>
    </citation>
    <scope>IDENTIFICATION</scope>
</reference>
<dbReference type="RefSeq" id="XP_015609239.1">
    <property type="nucleotide sequence ID" value="XM_015753753.2"/>
</dbReference>
<dbReference type="Pfam" id="PF01161">
    <property type="entry name" value="PBP"/>
    <property type="match status" value="1"/>
</dbReference>
<evidence type="ECO:0000256" key="9">
    <source>
        <dbReference type="ARBA" id="ARBA00041206"/>
    </source>
</evidence>
<dbReference type="CDD" id="cd00866">
    <property type="entry name" value="PEBP_euk"/>
    <property type="match status" value="1"/>
</dbReference>
<keyword evidence="10" id="KW-1185">Reference proteome</keyword>
<gene>
    <name evidence="11" type="primary">LOC107274523</name>
</gene>
<comment type="similarity">
    <text evidence="7">Belongs to the phosphatidylethanolamine-binding protein family. Mitochondrion-specific ribosomal protein mL38 subfamily.</text>
</comment>
<dbReference type="InterPro" id="IPR008914">
    <property type="entry name" value="PEBP"/>
</dbReference>
<accession>A0AAJ7FUP8</accession>
<dbReference type="InterPro" id="IPR035810">
    <property type="entry name" value="PEBP_euk"/>
</dbReference>
<comment type="subcellular location">
    <subcellularLocation>
        <location evidence="1">Mitochondrion</location>
    </subcellularLocation>
</comment>
<dbReference type="GO" id="GO:0005762">
    <property type="term" value="C:mitochondrial large ribosomal subunit"/>
    <property type="evidence" value="ECO:0007669"/>
    <property type="project" value="TreeGrafter"/>
</dbReference>
<dbReference type="CTD" id="64978"/>
<organism evidence="10 11">
    <name type="scientific">Cephus cinctus</name>
    <name type="common">Wheat stem sawfly</name>
    <dbReference type="NCBI Taxonomy" id="211228"/>
    <lineage>
        <taxon>Eukaryota</taxon>
        <taxon>Metazoa</taxon>
        <taxon>Ecdysozoa</taxon>
        <taxon>Arthropoda</taxon>
        <taxon>Hexapoda</taxon>
        <taxon>Insecta</taxon>
        <taxon>Pterygota</taxon>
        <taxon>Neoptera</taxon>
        <taxon>Endopterygota</taxon>
        <taxon>Hymenoptera</taxon>
        <taxon>Cephoidea</taxon>
        <taxon>Cephidae</taxon>
        <taxon>Cephus</taxon>
    </lineage>
</organism>
<evidence type="ECO:0000256" key="2">
    <source>
        <dbReference type="ARBA" id="ARBA00022946"/>
    </source>
</evidence>
<evidence type="ECO:0000256" key="5">
    <source>
        <dbReference type="ARBA" id="ARBA00023128"/>
    </source>
</evidence>
<evidence type="ECO:0000256" key="7">
    <source>
        <dbReference type="ARBA" id="ARBA00038016"/>
    </source>
</evidence>
<keyword evidence="6" id="KW-0687">Ribonucleoprotein</keyword>
<dbReference type="GO" id="GO:0005743">
    <property type="term" value="C:mitochondrial inner membrane"/>
    <property type="evidence" value="ECO:0007669"/>
    <property type="project" value="UniProtKB-ARBA"/>
</dbReference>
<keyword evidence="5" id="KW-0496">Mitochondrion</keyword>
<name>A0AAJ7FUP8_CEPCN</name>
<evidence type="ECO:0000256" key="1">
    <source>
        <dbReference type="ARBA" id="ARBA00004173"/>
    </source>
</evidence>
<sequence length="400" mass="47121">MATRLLRIFSSDLIVLKGQQVRYGHRMRGVPPTKARTLQQRLDELNYKDPELALQVNIGLPLPKRSRAEITSKWLSELKQHRSDSEYERKARHRELIIDMEAEKKDWLQTSAPLQCKTIAKHYEIFEHLYGDAYFYPIVPLDIDYDFGSEDSLARVYRGNIIKSDEAKQAPSITYKAESDTLWTLLFTTPDGVLTDANEYCHWFIGNIPGNEVSKGEQLMDYLRPIPPRGVGYCRYIFVLYKQDKKIDYSEYKTEQPCLALEKRSFNTRNFYQKHQDYITPAGLAFYQATWDSSLTDVYHNTLKMEEPAFEYDFPQPYIKPQTWFPLKQPFNLYLDKYRDPKDVNKDYLLKKLKKVHPFKAPEPPLKFPNAHRLPDDMPSWLKLEVKKNRMGLGRINEIE</sequence>
<proteinExistence type="inferred from homology"/>
<evidence type="ECO:0000256" key="3">
    <source>
        <dbReference type="ARBA" id="ARBA00022980"/>
    </source>
</evidence>
<dbReference type="PANTHER" id="PTHR11362:SF133">
    <property type="entry name" value="LARGE RIBOSOMAL SUBUNIT PROTEIN ML38"/>
    <property type="match status" value="1"/>
</dbReference>
<keyword evidence="3 11" id="KW-0689">Ribosomal protein</keyword>
<dbReference type="PANTHER" id="PTHR11362">
    <property type="entry name" value="PHOSPHATIDYLETHANOLAMINE-BINDING PROTEIN"/>
    <property type="match status" value="1"/>
</dbReference>
<evidence type="ECO:0000313" key="11">
    <source>
        <dbReference type="RefSeq" id="XP_015609239.1"/>
    </source>
</evidence>
<protein>
    <recommendedName>
        <fullName evidence="8">Large ribosomal subunit protein mL38</fullName>
    </recommendedName>
    <alternativeName>
        <fullName evidence="9">39S ribosomal protein L38, mitochondrial</fullName>
    </alternativeName>
</protein>
<keyword evidence="2" id="KW-0809">Transit peptide</keyword>
<evidence type="ECO:0000256" key="6">
    <source>
        <dbReference type="ARBA" id="ARBA00023274"/>
    </source>
</evidence>
<dbReference type="AlphaFoldDB" id="A0AAJ7FUP8"/>
<dbReference type="SUPFAM" id="SSF49777">
    <property type="entry name" value="PEBP-like"/>
    <property type="match status" value="1"/>
</dbReference>